<evidence type="ECO:0000313" key="1">
    <source>
        <dbReference type="EMBL" id="CAG6496104.1"/>
    </source>
</evidence>
<reference evidence="1" key="1">
    <citation type="submission" date="2021-05" db="EMBL/GenBank/DDBJ databases">
        <authorList>
            <person name="Alioto T."/>
            <person name="Alioto T."/>
            <person name="Gomez Garrido J."/>
        </authorList>
    </citation>
    <scope>NUCLEOTIDE SEQUENCE</scope>
</reference>
<dbReference type="AlphaFoldDB" id="A0A8D8CKB4"/>
<protein>
    <submittedName>
        <fullName evidence="1">(northern house mosquito) hypothetical protein</fullName>
    </submittedName>
</protein>
<name>A0A8D8CKB4_CULPI</name>
<accession>A0A8D8CKB4</accession>
<dbReference type="EMBL" id="HBUE01130282">
    <property type="protein sequence ID" value="CAG6496104.1"/>
    <property type="molecule type" value="Transcribed_RNA"/>
</dbReference>
<sequence>MKLKFFFSTGNRMNFDKTRNDLGLKFEIICVWRCLCLCGDQYFRARFSPLLLVTVLPKSRGGCHIDLRSLTHSISHARLHTLTRTRSQHYCSAPADLSRFSSFSFACTTERQWMSCSITFDSRFFSMISVSAMIVLY</sequence>
<organism evidence="1">
    <name type="scientific">Culex pipiens</name>
    <name type="common">House mosquito</name>
    <dbReference type="NCBI Taxonomy" id="7175"/>
    <lineage>
        <taxon>Eukaryota</taxon>
        <taxon>Metazoa</taxon>
        <taxon>Ecdysozoa</taxon>
        <taxon>Arthropoda</taxon>
        <taxon>Hexapoda</taxon>
        <taxon>Insecta</taxon>
        <taxon>Pterygota</taxon>
        <taxon>Neoptera</taxon>
        <taxon>Endopterygota</taxon>
        <taxon>Diptera</taxon>
        <taxon>Nematocera</taxon>
        <taxon>Culicoidea</taxon>
        <taxon>Culicidae</taxon>
        <taxon>Culicinae</taxon>
        <taxon>Culicini</taxon>
        <taxon>Culex</taxon>
        <taxon>Culex</taxon>
    </lineage>
</organism>
<proteinExistence type="predicted"/>